<proteinExistence type="predicted"/>
<protein>
    <recommendedName>
        <fullName evidence="1">CAT RNA-binding domain-containing protein</fullName>
    </recommendedName>
</protein>
<evidence type="ECO:0000313" key="2">
    <source>
        <dbReference type="EMBL" id="EOT31558.1"/>
    </source>
</evidence>
<comment type="caution">
    <text evidence="2">The sequence shown here is derived from an EMBL/GenBank/DDBJ whole genome shotgun (WGS) entry which is preliminary data.</text>
</comment>
<evidence type="ECO:0000259" key="1">
    <source>
        <dbReference type="SMART" id="SM01061"/>
    </source>
</evidence>
<sequence length="42" mass="4833">MRIEKILNNNVVITRNELNQEMIVMGKGLAYKKKTGDKIAEK</sequence>
<dbReference type="EMBL" id="AHYU01000038">
    <property type="protein sequence ID" value="EOT31558.1"/>
    <property type="molecule type" value="Genomic_DNA"/>
</dbReference>
<evidence type="ECO:0000313" key="3">
    <source>
        <dbReference type="Proteomes" id="UP000014210"/>
    </source>
</evidence>
<dbReference type="SUPFAM" id="SSF50151">
    <property type="entry name" value="SacY-like RNA-binding domain"/>
    <property type="match status" value="1"/>
</dbReference>
<dbReference type="Pfam" id="PF03123">
    <property type="entry name" value="CAT_RBD"/>
    <property type="match status" value="1"/>
</dbReference>
<name>A0ABP2UX40_9ENTE</name>
<dbReference type="SMART" id="SM01061">
    <property type="entry name" value="CAT_RBD"/>
    <property type="match status" value="1"/>
</dbReference>
<dbReference type="Gene3D" id="2.30.24.10">
    <property type="entry name" value="CAT RNA-binding domain"/>
    <property type="match status" value="1"/>
</dbReference>
<keyword evidence="3" id="KW-1185">Reference proteome</keyword>
<gene>
    <name evidence="2" type="ORF">OMS_02071</name>
</gene>
<organism evidence="2 3">
    <name type="scientific">Enterococcus durans ATCC 6056</name>
    <dbReference type="NCBI Taxonomy" id="1140001"/>
    <lineage>
        <taxon>Bacteria</taxon>
        <taxon>Bacillati</taxon>
        <taxon>Bacillota</taxon>
        <taxon>Bacilli</taxon>
        <taxon>Lactobacillales</taxon>
        <taxon>Enterococcaceae</taxon>
        <taxon>Enterococcus</taxon>
    </lineage>
</organism>
<reference evidence="2 3" key="1">
    <citation type="submission" date="2013-03" db="EMBL/GenBank/DDBJ databases">
        <title>The Genome Sequence of Enterococcus durans ATCC_6056 (Illumina only assembly).</title>
        <authorList>
            <consortium name="The Broad Institute Genomics Platform"/>
            <consortium name="The Broad Institute Genome Sequencing Center for Infectious Disease"/>
            <person name="Earl A."/>
            <person name="Russ C."/>
            <person name="Gilmore M."/>
            <person name="Surin D."/>
            <person name="Walker B."/>
            <person name="Young S."/>
            <person name="Zeng Q."/>
            <person name="Gargeya S."/>
            <person name="Fitzgerald M."/>
            <person name="Haas B."/>
            <person name="Abouelleil A."/>
            <person name="Allen A.W."/>
            <person name="Alvarado L."/>
            <person name="Arachchi H.M."/>
            <person name="Berlin A.M."/>
            <person name="Chapman S.B."/>
            <person name="Gainer-Dewar J."/>
            <person name="Goldberg J."/>
            <person name="Griggs A."/>
            <person name="Gujja S."/>
            <person name="Hansen M."/>
            <person name="Howarth C."/>
            <person name="Imamovic A."/>
            <person name="Ireland A."/>
            <person name="Larimer J."/>
            <person name="McCowan C."/>
            <person name="Murphy C."/>
            <person name="Pearson M."/>
            <person name="Poon T.W."/>
            <person name="Priest M."/>
            <person name="Roberts A."/>
            <person name="Saif S."/>
            <person name="Shea T."/>
            <person name="Sisk P."/>
            <person name="Sykes S."/>
            <person name="Wortman J."/>
            <person name="Nusbaum C."/>
            <person name="Birren B."/>
        </authorList>
    </citation>
    <scope>NUCLEOTIDE SEQUENCE [LARGE SCALE GENOMIC DNA]</scope>
    <source>
        <strain evidence="2 3">ATCC 6056</strain>
    </source>
</reference>
<accession>A0ABP2UX40</accession>
<feature type="domain" description="CAT RNA-binding" evidence="1">
    <location>
        <begin position="1"/>
        <end position="42"/>
    </location>
</feature>
<dbReference type="InterPro" id="IPR036650">
    <property type="entry name" value="CAT_RNA-bd_dom_sf"/>
</dbReference>
<dbReference type="InterPro" id="IPR004341">
    <property type="entry name" value="CAT_RNA-bd_dom"/>
</dbReference>
<dbReference type="Proteomes" id="UP000014210">
    <property type="component" value="Unassembled WGS sequence"/>
</dbReference>